<feature type="domain" description="AB hydrolase-1" evidence="1">
    <location>
        <begin position="34"/>
        <end position="266"/>
    </location>
</feature>
<reference evidence="2 3" key="1">
    <citation type="submission" date="2023-07" db="EMBL/GenBank/DDBJ databases">
        <authorList>
            <person name="Girao M."/>
            <person name="Carvalho M.F."/>
        </authorList>
    </citation>
    <scope>NUCLEOTIDE SEQUENCE [LARGE SCALE GENOMIC DNA]</scope>
    <source>
        <strain evidence="2 3">YIM65754</strain>
    </source>
</reference>
<dbReference type="Gene3D" id="3.40.50.1820">
    <property type="entry name" value="alpha/beta hydrolase"/>
    <property type="match status" value="1"/>
</dbReference>
<sequence>MTIWTDLSGTAFEMSYAPVNGARTRVLRAGEGDAVVMLHGTSGHLEAFVRNVPTFSSHFEVHALDMLGHGYTENPGGDLRIPRYVQHVLDYLDGRGIERAHFIGESLGGWVAGRLAADHPDRVGRLVLVAPGGTVANPEVMNRIRTSTKAAVSSDDRALTRQRLELLMHDPANVSDELVDVRHTIYHRPEFVAGIDHLLCLQQMENRVEDLLNPDQMARITAPTLIVWGAENPFGDVPEAQRMKQSIPGATLEIFPECGHWPQHEHSEKFNELALKFLL</sequence>
<evidence type="ECO:0000259" key="1">
    <source>
        <dbReference type="Pfam" id="PF00561"/>
    </source>
</evidence>
<dbReference type="PANTHER" id="PTHR43798">
    <property type="entry name" value="MONOACYLGLYCEROL LIPASE"/>
    <property type="match status" value="1"/>
</dbReference>
<dbReference type="GO" id="GO:0016787">
    <property type="term" value="F:hydrolase activity"/>
    <property type="evidence" value="ECO:0007669"/>
    <property type="project" value="UniProtKB-KW"/>
</dbReference>
<dbReference type="Pfam" id="PF00561">
    <property type="entry name" value="Abhydrolase_1"/>
    <property type="match status" value="1"/>
</dbReference>
<keyword evidence="3" id="KW-1185">Reference proteome</keyword>
<comment type="caution">
    <text evidence="2">The sequence shown here is derived from an EMBL/GenBank/DDBJ whole genome shotgun (WGS) entry which is preliminary data.</text>
</comment>
<organism evidence="2 3">
    <name type="scientific">Rhodococcus artemisiae</name>
    <dbReference type="NCBI Taxonomy" id="714159"/>
    <lineage>
        <taxon>Bacteria</taxon>
        <taxon>Bacillati</taxon>
        <taxon>Actinomycetota</taxon>
        <taxon>Actinomycetes</taxon>
        <taxon>Mycobacteriales</taxon>
        <taxon>Nocardiaceae</taxon>
        <taxon>Rhodococcus</taxon>
    </lineage>
</organism>
<evidence type="ECO:0000313" key="3">
    <source>
        <dbReference type="Proteomes" id="UP001336020"/>
    </source>
</evidence>
<dbReference type="RefSeq" id="WP_330135498.1">
    <property type="nucleotide sequence ID" value="NZ_JAUTXY010000012.1"/>
</dbReference>
<accession>A0ABU7LFH0</accession>
<dbReference type="InterPro" id="IPR050266">
    <property type="entry name" value="AB_hydrolase_sf"/>
</dbReference>
<evidence type="ECO:0000313" key="2">
    <source>
        <dbReference type="EMBL" id="MEE2060309.1"/>
    </source>
</evidence>
<dbReference type="PRINTS" id="PR00111">
    <property type="entry name" value="ABHYDROLASE"/>
</dbReference>
<name>A0ABU7LFH0_9NOCA</name>
<dbReference type="EMBL" id="JAUTXY010000012">
    <property type="protein sequence ID" value="MEE2060309.1"/>
    <property type="molecule type" value="Genomic_DNA"/>
</dbReference>
<dbReference type="Proteomes" id="UP001336020">
    <property type="component" value="Unassembled WGS sequence"/>
</dbReference>
<protein>
    <submittedName>
        <fullName evidence="2">Alpha/beta fold hydrolase</fullName>
    </submittedName>
</protein>
<dbReference type="InterPro" id="IPR029058">
    <property type="entry name" value="AB_hydrolase_fold"/>
</dbReference>
<dbReference type="InterPro" id="IPR000073">
    <property type="entry name" value="AB_hydrolase_1"/>
</dbReference>
<gene>
    <name evidence="2" type="ORF">Q7514_22570</name>
</gene>
<keyword evidence="2" id="KW-0378">Hydrolase</keyword>
<proteinExistence type="predicted"/>
<dbReference type="SUPFAM" id="SSF53474">
    <property type="entry name" value="alpha/beta-Hydrolases"/>
    <property type="match status" value="1"/>
</dbReference>
<dbReference type="PANTHER" id="PTHR43798:SF5">
    <property type="entry name" value="MONOACYLGLYCEROL LIPASE ABHD6"/>
    <property type="match status" value="1"/>
</dbReference>